<organism evidence="2 3">
    <name type="scientific">Maribellus comscasis</name>
    <dbReference type="NCBI Taxonomy" id="2681766"/>
    <lineage>
        <taxon>Bacteria</taxon>
        <taxon>Pseudomonadati</taxon>
        <taxon>Bacteroidota</taxon>
        <taxon>Bacteroidia</taxon>
        <taxon>Marinilabiliales</taxon>
        <taxon>Prolixibacteraceae</taxon>
        <taxon>Maribellus</taxon>
    </lineage>
</organism>
<gene>
    <name evidence="2" type="primary">mobC</name>
    <name evidence="2" type="ORF">GM418_14570</name>
</gene>
<dbReference type="Proteomes" id="UP000428260">
    <property type="component" value="Chromosome"/>
</dbReference>
<evidence type="ECO:0000313" key="2">
    <source>
        <dbReference type="EMBL" id="QGY44846.1"/>
    </source>
</evidence>
<keyword evidence="3" id="KW-1185">Reference proteome</keyword>
<sequence>MKQNKNLFLYLQSLGLLEHGTEEQIERAKQDFKKLQQNSYATKFSQSHKRKSVYLTQKEMSVLMTAAKRHGMRLGTFIRFAALAYVKTEYLLPSDSKIQELEVALRRIGNNINQLTKHVHQRGFTKEDLVAFQQKLNELENRVSDFLRQPLPLKEFLKNLLHQKPEYADVLEKVLKEFRNR</sequence>
<protein>
    <submittedName>
        <fullName evidence="2">Plasmid mobilization relaxosome protein MobC</fullName>
    </submittedName>
</protein>
<name>A0A6I6JPE7_9BACT</name>
<feature type="coiled-coil region" evidence="1">
    <location>
        <begin position="98"/>
        <end position="149"/>
    </location>
</feature>
<accession>A0A6I6JPE7</accession>
<evidence type="ECO:0000313" key="3">
    <source>
        <dbReference type="Proteomes" id="UP000428260"/>
    </source>
</evidence>
<evidence type="ECO:0000256" key="1">
    <source>
        <dbReference type="SAM" id="Coils"/>
    </source>
</evidence>
<proteinExistence type="predicted"/>
<dbReference type="EMBL" id="CP046401">
    <property type="protein sequence ID" value="QGY44846.1"/>
    <property type="molecule type" value="Genomic_DNA"/>
</dbReference>
<dbReference type="InterPro" id="IPR053842">
    <property type="entry name" value="NikA-like"/>
</dbReference>
<dbReference type="AlphaFoldDB" id="A0A6I6JPE7"/>
<dbReference type="Pfam" id="PF21983">
    <property type="entry name" value="NikA-like"/>
    <property type="match status" value="1"/>
</dbReference>
<reference evidence="2 3" key="1">
    <citation type="submission" date="2019-11" db="EMBL/GenBank/DDBJ databases">
        <authorList>
            <person name="Zheng R.K."/>
            <person name="Sun C.M."/>
        </authorList>
    </citation>
    <scope>NUCLEOTIDE SEQUENCE [LARGE SCALE GENOMIC DNA]</scope>
    <source>
        <strain evidence="2 3">WC007</strain>
    </source>
</reference>
<dbReference type="RefSeq" id="WP_158867542.1">
    <property type="nucleotide sequence ID" value="NZ_CP046401.1"/>
</dbReference>
<dbReference type="KEGG" id="mcos:GM418_14570"/>
<keyword evidence="1" id="KW-0175">Coiled coil</keyword>